<name>A0A916W0A7_9BACT</name>
<gene>
    <name evidence="4" type="ORF">GCM10011507_05040</name>
</gene>
<keyword evidence="2" id="KW-0732">Signal</keyword>
<dbReference type="InterPro" id="IPR051686">
    <property type="entry name" value="Lipoprotein_DolP"/>
</dbReference>
<keyword evidence="5" id="KW-1185">Reference proteome</keyword>
<evidence type="ECO:0000259" key="3">
    <source>
        <dbReference type="PROSITE" id="PS50914"/>
    </source>
</evidence>
<dbReference type="Pfam" id="PF04972">
    <property type="entry name" value="BON"/>
    <property type="match status" value="1"/>
</dbReference>
<dbReference type="EMBL" id="BMJB01000001">
    <property type="protein sequence ID" value="GGA56715.1"/>
    <property type="molecule type" value="Genomic_DNA"/>
</dbReference>
<feature type="compositionally biased region" description="Low complexity" evidence="1">
    <location>
        <begin position="135"/>
        <end position="153"/>
    </location>
</feature>
<dbReference type="AlphaFoldDB" id="A0A916W0A7"/>
<feature type="domain" description="BON" evidence="3">
    <location>
        <begin position="31"/>
        <end position="99"/>
    </location>
</feature>
<dbReference type="PANTHER" id="PTHR34606:SF15">
    <property type="entry name" value="BON DOMAIN-CONTAINING PROTEIN"/>
    <property type="match status" value="1"/>
</dbReference>
<dbReference type="Proteomes" id="UP000648801">
    <property type="component" value="Unassembled WGS sequence"/>
</dbReference>
<accession>A0A916W0A7</accession>
<feature type="signal peptide" evidence="2">
    <location>
        <begin position="1"/>
        <end position="16"/>
    </location>
</feature>
<reference evidence="4" key="1">
    <citation type="journal article" date="2014" name="Int. J. Syst. Evol. Microbiol.">
        <title>Complete genome sequence of Corynebacterium casei LMG S-19264T (=DSM 44701T), isolated from a smear-ripened cheese.</title>
        <authorList>
            <consortium name="US DOE Joint Genome Institute (JGI-PGF)"/>
            <person name="Walter F."/>
            <person name="Albersmeier A."/>
            <person name="Kalinowski J."/>
            <person name="Ruckert C."/>
        </authorList>
    </citation>
    <scope>NUCLEOTIDE SEQUENCE</scope>
    <source>
        <strain evidence="4">CGMCC 1.15447</strain>
    </source>
</reference>
<reference evidence="4" key="2">
    <citation type="submission" date="2020-09" db="EMBL/GenBank/DDBJ databases">
        <authorList>
            <person name="Sun Q."/>
            <person name="Zhou Y."/>
        </authorList>
    </citation>
    <scope>NUCLEOTIDE SEQUENCE</scope>
    <source>
        <strain evidence="4">CGMCC 1.15447</strain>
    </source>
</reference>
<feature type="region of interest" description="Disordered" evidence="1">
    <location>
        <begin position="108"/>
        <end position="173"/>
    </location>
</feature>
<evidence type="ECO:0000256" key="2">
    <source>
        <dbReference type="SAM" id="SignalP"/>
    </source>
</evidence>
<dbReference type="PROSITE" id="PS50914">
    <property type="entry name" value="BON"/>
    <property type="match status" value="1"/>
</dbReference>
<dbReference type="PANTHER" id="PTHR34606">
    <property type="entry name" value="BON DOMAIN-CONTAINING PROTEIN"/>
    <property type="match status" value="1"/>
</dbReference>
<evidence type="ECO:0000313" key="4">
    <source>
        <dbReference type="EMBL" id="GGA56715.1"/>
    </source>
</evidence>
<feature type="compositionally biased region" description="Polar residues" evidence="1">
    <location>
        <begin position="117"/>
        <end position="134"/>
    </location>
</feature>
<feature type="region of interest" description="Disordered" evidence="1">
    <location>
        <begin position="365"/>
        <end position="391"/>
    </location>
</feature>
<evidence type="ECO:0000256" key="1">
    <source>
        <dbReference type="SAM" id="MobiDB-lite"/>
    </source>
</evidence>
<feature type="chain" id="PRO_5037962038" description="BON domain-containing protein" evidence="2">
    <location>
        <begin position="17"/>
        <end position="391"/>
    </location>
</feature>
<dbReference type="RefSeq" id="WP_188757755.1">
    <property type="nucleotide sequence ID" value="NZ_BMJB01000001.1"/>
</dbReference>
<organism evidence="4 5">
    <name type="scientific">Edaphobacter acidisoli</name>
    <dbReference type="NCBI Taxonomy" id="2040573"/>
    <lineage>
        <taxon>Bacteria</taxon>
        <taxon>Pseudomonadati</taxon>
        <taxon>Acidobacteriota</taxon>
        <taxon>Terriglobia</taxon>
        <taxon>Terriglobales</taxon>
        <taxon>Acidobacteriaceae</taxon>
        <taxon>Edaphobacter</taxon>
    </lineage>
</organism>
<evidence type="ECO:0000313" key="5">
    <source>
        <dbReference type="Proteomes" id="UP000648801"/>
    </source>
</evidence>
<feature type="compositionally biased region" description="Pro residues" evidence="1">
    <location>
        <begin position="154"/>
        <end position="169"/>
    </location>
</feature>
<dbReference type="Gene3D" id="3.30.1340.30">
    <property type="match status" value="1"/>
</dbReference>
<proteinExistence type="predicted"/>
<dbReference type="InterPro" id="IPR007055">
    <property type="entry name" value="BON_dom"/>
</dbReference>
<sequence length="391" mass="39374">MKGNLVLVTLLSGAIAAPGVGFCQTAQQTVSDAQIEANVLKSLAASPELANQPIKTTTVYGTVTMTGSVKDEASRDLAENVISHTADVKKVVDEMTVDAVAAASAEPAPAADADAAQGTNPNLQSDGTIASSSTPEPAAPEQPDAPAQADAVPSAPPAPVVQEPPPPARPEYAQRPYVEQHGGDAVTVPNGTRLRVRVNEEMDSQHTAVGTVFDGVVLNDVVAGGAIAIPRGAAVQGKVVDVHKAGDFKGQGALVLQLTQLTLGGRTYSLVSNQWMQHGLDKTGQTVNSAVGLGAVGALIGAVAGGGAGAAVGAGIGGVAGLGAASASKRGEAMIPSEGILAFSLTQPADLTTVSQAELNRLGAGVPAGAPQTLQRRPPPPPYYGPYPYRY</sequence>
<comment type="caution">
    <text evidence="4">The sequence shown here is derived from an EMBL/GenBank/DDBJ whole genome shotgun (WGS) entry which is preliminary data.</text>
</comment>
<protein>
    <recommendedName>
        <fullName evidence="3">BON domain-containing protein</fullName>
    </recommendedName>
</protein>